<reference evidence="3" key="2">
    <citation type="journal article" date="2019" name="PLoS Negl. Trop. Dis.">
        <title>Revisiting the worldwide diversity of Leptospira species in the environment.</title>
        <authorList>
            <person name="Vincent A.T."/>
            <person name="Schiettekatte O."/>
            <person name="Bourhy P."/>
            <person name="Veyrier F.J."/>
            <person name="Picardeau M."/>
        </authorList>
    </citation>
    <scope>NUCLEOTIDE SEQUENCE [LARGE SCALE GENOMIC DNA]</scope>
    <source>
        <strain evidence="3">201702449</strain>
    </source>
</reference>
<comment type="caution">
    <text evidence="1">The sequence shown here is derived from an EMBL/GenBank/DDBJ whole genome shotgun (WGS) entry which is preliminary data.</text>
</comment>
<evidence type="ECO:0000313" key="1">
    <source>
        <dbReference type="EMBL" id="MCW7517250.1"/>
    </source>
</evidence>
<sequence>MNHLESLIKEYYEWKNYIVKNNIKVGRRKLGGWDMELDIIAYNPNTQDLQHIEPSIDADSWEKREKRFKKKFDLGRKYIYSEIFPWLDEKEIQLNQIAILINHPKEKNELAGAKIMGIDEFIQKVKIDIIKTGKMSSNAIPEIFPLLRTIQLTENGYYKKL</sequence>
<name>A0AAW5V6I7_9LEPT</name>
<dbReference type="AlphaFoldDB" id="A0AAW5V6I7"/>
<accession>A0AAW5V6I7</accession>
<organism evidence="1 4">
    <name type="scientific">Leptospira levettii</name>
    <dbReference type="NCBI Taxonomy" id="2023178"/>
    <lineage>
        <taxon>Bacteria</taxon>
        <taxon>Pseudomonadati</taxon>
        <taxon>Spirochaetota</taxon>
        <taxon>Spirochaetia</taxon>
        <taxon>Leptospirales</taxon>
        <taxon>Leptospiraceae</taxon>
        <taxon>Leptospira</taxon>
    </lineage>
</organism>
<gene>
    <name evidence="2" type="ORF">EHQ60_02400</name>
    <name evidence="1" type="ORF">ND810_18930</name>
</gene>
<keyword evidence="3" id="KW-1185">Reference proteome</keyword>
<dbReference type="Proteomes" id="UP000297352">
    <property type="component" value="Unassembled WGS sequence"/>
</dbReference>
<dbReference type="Proteomes" id="UP001209694">
    <property type="component" value="Unassembled WGS sequence"/>
</dbReference>
<evidence type="ECO:0000313" key="4">
    <source>
        <dbReference type="Proteomes" id="UP001209694"/>
    </source>
</evidence>
<evidence type="ECO:0000313" key="3">
    <source>
        <dbReference type="Proteomes" id="UP000297352"/>
    </source>
</evidence>
<reference evidence="2" key="1">
    <citation type="submission" date="2018-10" db="EMBL/GenBank/DDBJ databases">
        <authorList>
            <person name="Vincent A.T."/>
            <person name="Schiettekatte O."/>
            <person name="Bourhy P."/>
            <person name="Veyrier F.J."/>
            <person name="Picardeau M."/>
        </authorList>
    </citation>
    <scope>NUCLEOTIDE SEQUENCE</scope>
    <source>
        <strain evidence="2">201702449</strain>
    </source>
</reference>
<proteinExistence type="predicted"/>
<dbReference type="EMBL" id="JAMQQD010000016">
    <property type="protein sequence ID" value="MCW7517250.1"/>
    <property type="molecule type" value="Genomic_DNA"/>
</dbReference>
<protein>
    <submittedName>
        <fullName evidence="1">Uncharacterized protein</fullName>
    </submittedName>
</protein>
<dbReference type="EMBL" id="RQGI01000008">
    <property type="protein sequence ID" value="TGL74488.1"/>
    <property type="molecule type" value="Genomic_DNA"/>
</dbReference>
<evidence type="ECO:0000313" key="2">
    <source>
        <dbReference type="EMBL" id="TGL74488.1"/>
    </source>
</evidence>
<reference evidence="1" key="3">
    <citation type="submission" date="2022-06" db="EMBL/GenBank/DDBJ databases">
        <title>Leptospira isolates from biofilms formed at urban environments.</title>
        <authorList>
            <person name="Ribeiro P.S."/>
            <person name="Sousa T."/>
            <person name="Carvalho N."/>
            <person name="Aburjaile F."/>
            <person name="Neves F."/>
            <person name="Oliveira D."/>
            <person name="Blanco L."/>
            <person name="Lima J."/>
            <person name="Costa F."/>
            <person name="Brenig B."/>
            <person name="Soares S."/>
            <person name="Ramos R."/>
            <person name="Goes-Neto A."/>
            <person name="Matiuzzi M."/>
            <person name="Azevedo V."/>
            <person name="Ristow P."/>
        </authorList>
    </citation>
    <scope>NUCLEOTIDE SEQUENCE</scope>
    <source>
        <strain evidence="1">VSF7</strain>
    </source>
</reference>
<dbReference type="RefSeq" id="WP_100720911.1">
    <property type="nucleotide sequence ID" value="NZ_JAMQPS010000013.1"/>
</dbReference>